<evidence type="ECO:0000256" key="2">
    <source>
        <dbReference type="ARBA" id="ARBA00023284"/>
    </source>
</evidence>
<keyword evidence="2" id="KW-0676">Redox-active center</keyword>
<dbReference type="Gene3D" id="1.25.40.10">
    <property type="entry name" value="Tetratricopeptide repeat domain"/>
    <property type="match status" value="1"/>
</dbReference>
<dbReference type="Proteomes" id="UP000043763">
    <property type="component" value="Unassembled WGS sequence"/>
</dbReference>
<dbReference type="EMBL" id="CVLB01000001">
    <property type="protein sequence ID" value="CRF32240.1"/>
    <property type="molecule type" value="Genomic_DNA"/>
</dbReference>
<dbReference type="SUPFAM" id="SSF52833">
    <property type="entry name" value="Thioredoxin-like"/>
    <property type="match status" value="1"/>
</dbReference>
<dbReference type="GO" id="GO:0006950">
    <property type="term" value="P:response to stress"/>
    <property type="evidence" value="ECO:0007669"/>
    <property type="project" value="UniProtKB-ARBA"/>
</dbReference>
<dbReference type="InterPro" id="IPR017937">
    <property type="entry name" value="Thioredoxin_CS"/>
</dbReference>
<dbReference type="PANTHER" id="PTHR15337">
    <property type="entry name" value="ANTERIOR GRADIENT PROTEIN-RELATED"/>
    <property type="match status" value="1"/>
</dbReference>
<reference evidence="6" key="1">
    <citation type="submission" date="2015-04" db="EMBL/GenBank/DDBJ databases">
        <authorList>
            <person name="Mushtaq Mamoona"/>
        </authorList>
    </citation>
    <scope>NUCLEOTIDE SEQUENCE [LARGE SCALE GENOMIC DNA]</scope>
    <source>
        <strain evidence="6">AN4859/03</strain>
    </source>
</reference>
<evidence type="ECO:0000259" key="4">
    <source>
        <dbReference type="PROSITE" id="PS51352"/>
    </source>
</evidence>
<dbReference type="PANTHER" id="PTHR15337:SF11">
    <property type="entry name" value="THIOREDOXIN DOMAIN-CONTAINING PROTEIN"/>
    <property type="match status" value="1"/>
</dbReference>
<dbReference type="InterPro" id="IPR011990">
    <property type="entry name" value="TPR-like_helical_dom_sf"/>
</dbReference>
<dbReference type="OrthoDB" id="9811036at2"/>
<evidence type="ECO:0000313" key="6">
    <source>
        <dbReference type="Proteomes" id="UP000043763"/>
    </source>
</evidence>
<dbReference type="Gene3D" id="3.40.30.10">
    <property type="entry name" value="Glutaredoxin"/>
    <property type="match status" value="1"/>
</dbReference>
<protein>
    <submittedName>
        <fullName evidence="5">Thiol-disulfide interchange protein</fullName>
    </submittedName>
</protein>
<keyword evidence="6" id="KW-1185">Reference proteome</keyword>
<sequence length="270" mass="31308">MNKLYILIFSFVLLVSCSNAGKINWESDFDVSVEKSKSENKIIMMDIYTDWCGACKEMDKTTFKNKSVIDSSTNFIALKFNPEKMPNGKDILKKYNILGFPTMLFINSDGFILKRIVGYIESDELINEMNGMKERNDRVKTIFKDDNISLDKLDIYLESGYDNEALDMYNKLTSENKIPEDKMAKYMSSIALLLLDNNKLEEGMKYFNEIISKYSNYNEVYIAHYYKALDMIVNNAQTNEGIKYIENLTNQVPDGVKSEYLDFIDYFSSN</sequence>
<dbReference type="AlphaFoldDB" id="A0A0G4K4T7"/>
<dbReference type="InterPro" id="IPR051099">
    <property type="entry name" value="AGR/TXD"/>
</dbReference>
<evidence type="ECO:0000313" key="5">
    <source>
        <dbReference type="EMBL" id="CRF32240.1"/>
    </source>
</evidence>
<dbReference type="PROSITE" id="PS51352">
    <property type="entry name" value="THIOREDOXIN_2"/>
    <property type="match status" value="1"/>
</dbReference>
<dbReference type="InterPro" id="IPR013766">
    <property type="entry name" value="Thioredoxin_domain"/>
</dbReference>
<organism evidence="5 6">
    <name type="scientific">Brachyspira suanatina</name>
    <dbReference type="NCBI Taxonomy" id="381802"/>
    <lineage>
        <taxon>Bacteria</taxon>
        <taxon>Pseudomonadati</taxon>
        <taxon>Spirochaetota</taxon>
        <taxon>Spirochaetia</taxon>
        <taxon>Brachyspirales</taxon>
        <taxon>Brachyspiraceae</taxon>
        <taxon>Brachyspira</taxon>
    </lineage>
</organism>
<accession>A0A0G4K4T7</accession>
<dbReference type="InterPro" id="IPR036249">
    <property type="entry name" value="Thioredoxin-like_sf"/>
</dbReference>
<feature type="domain" description="Thioredoxin" evidence="4">
    <location>
        <begin position="2"/>
        <end position="134"/>
    </location>
</feature>
<keyword evidence="1 3" id="KW-0732">Signal</keyword>
<dbReference type="Pfam" id="PF13098">
    <property type="entry name" value="Thioredoxin_2"/>
    <property type="match status" value="1"/>
</dbReference>
<dbReference type="PROSITE" id="PS51257">
    <property type="entry name" value="PROKAR_LIPOPROTEIN"/>
    <property type="match status" value="1"/>
</dbReference>
<dbReference type="PROSITE" id="PS00194">
    <property type="entry name" value="THIOREDOXIN_1"/>
    <property type="match status" value="1"/>
</dbReference>
<dbReference type="InterPro" id="IPR012336">
    <property type="entry name" value="Thioredoxin-like_fold"/>
</dbReference>
<evidence type="ECO:0000256" key="3">
    <source>
        <dbReference type="SAM" id="SignalP"/>
    </source>
</evidence>
<name>A0A0G4K4T7_9SPIR</name>
<evidence type="ECO:0000256" key="1">
    <source>
        <dbReference type="ARBA" id="ARBA00022729"/>
    </source>
</evidence>
<feature type="chain" id="PRO_5005194517" evidence="3">
    <location>
        <begin position="21"/>
        <end position="270"/>
    </location>
</feature>
<dbReference type="SUPFAM" id="SSF48452">
    <property type="entry name" value="TPR-like"/>
    <property type="match status" value="1"/>
</dbReference>
<feature type="signal peptide" evidence="3">
    <location>
        <begin position="1"/>
        <end position="20"/>
    </location>
</feature>
<dbReference type="RefSeq" id="WP_048593775.1">
    <property type="nucleotide sequence ID" value="NZ_CVLB01000001.1"/>
</dbReference>
<gene>
    <name evidence="5" type="ORF">BRSU_0667</name>
</gene>
<proteinExistence type="predicted"/>